<dbReference type="KEGG" id="dpx:DAPPUDRAFT_256209"/>
<dbReference type="InterPro" id="IPR050822">
    <property type="entry name" value="Cerebellin_Synaptic_Org"/>
</dbReference>
<dbReference type="PROSITE" id="PS50871">
    <property type="entry name" value="C1Q"/>
    <property type="match status" value="1"/>
</dbReference>
<dbReference type="PANTHER" id="PTHR22923">
    <property type="entry name" value="CEREBELLIN-RELATED"/>
    <property type="match status" value="1"/>
</dbReference>
<keyword evidence="6" id="KW-1185">Reference proteome</keyword>
<feature type="domain" description="C1q" evidence="4">
    <location>
        <begin position="52"/>
        <end position="195"/>
    </location>
</feature>
<evidence type="ECO:0000256" key="1">
    <source>
        <dbReference type="ARBA" id="ARBA00004613"/>
    </source>
</evidence>
<proteinExistence type="predicted"/>
<dbReference type="Proteomes" id="UP000000305">
    <property type="component" value="Unassembled WGS sequence"/>
</dbReference>
<dbReference type="Gene3D" id="2.60.120.40">
    <property type="match status" value="1"/>
</dbReference>
<dbReference type="SUPFAM" id="SSF49842">
    <property type="entry name" value="TNF-like"/>
    <property type="match status" value="1"/>
</dbReference>
<dbReference type="eggNOG" id="ENOG502QX94">
    <property type="taxonomic scope" value="Eukaryota"/>
</dbReference>
<dbReference type="AlphaFoldDB" id="E9HB09"/>
<keyword evidence="2" id="KW-0964">Secreted</keyword>
<accession>E9HB09</accession>
<protein>
    <submittedName>
        <fullName evidence="5">Vertebrate C1q and tumor necrosis factor-related protein-like protein</fullName>
    </submittedName>
</protein>
<sequence length="213" mass="23824">MPSSCQDLWRMGHTLSGLYSVMGTEMIESVYCDFTRLPNDAGFQIWIGYDDVKSLPTYFYVQKSRSFNLLSTPIPFEIEKLNMGDAMNSTSGTFTVPRTGIYFFSFTGIGVIPSSGGHLDVALLLNGNEVGRAECNDFTGKVEWEMYSLQSTLHVQSGDKIWLEIPSMGMGVVLQDTSLHYTHFNGWLLQEDISHSLNTFYDGETPTLAGHEQ</sequence>
<dbReference type="InterPro" id="IPR001073">
    <property type="entry name" value="C1q_dom"/>
</dbReference>
<dbReference type="InterPro" id="IPR008983">
    <property type="entry name" value="Tumour_necrosis_fac-like_dom"/>
</dbReference>
<dbReference type="HOGENOM" id="CLU_068539_1_0_1"/>
<dbReference type="GO" id="GO:0005615">
    <property type="term" value="C:extracellular space"/>
    <property type="evidence" value="ECO:0000318"/>
    <property type="project" value="GO_Central"/>
</dbReference>
<dbReference type="PANTHER" id="PTHR22923:SF62">
    <property type="entry name" value="CVP18"/>
    <property type="match status" value="1"/>
</dbReference>
<keyword evidence="3" id="KW-0732">Signal</keyword>
<dbReference type="Pfam" id="PF00386">
    <property type="entry name" value="C1q"/>
    <property type="match status" value="1"/>
</dbReference>
<gene>
    <name evidence="5" type="ORF">DAPPUDRAFT_256209</name>
</gene>
<comment type="subcellular location">
    <subcellularLocation>
        <location evidence="1">Secreted</location>
    </subcellularLocation>
</comment>
<evidence type="ECO:0000313" key="6">
    <source>
        <dbReference type="Proteomes" id="UP000000305"/>
    </source>
</evidence>
<evidence type="ECO:0000256" key="3">
    <source>
        <dbReference type="ARBA" id="ARBA00022729"/>
    </source>
</evidence>
<reference evidence="5 6" key="1">
    <citation type="journal article" date="2011" name="Science">
        <title>The ecoresponsive genome of Daphnia pulex.</title>
        <authorList>
            <person name="Colbourne J.K."/>
            <person name="Pfrender M.E."/>
            <person name="Gilbert D."/>
            <person name="Thomas W.K."/>
            <person name="Tucker A."/>
            <person name="Oakley T.H."/>
            <person name="Tokishita S."/>
            <person name="Aerts A."/>
            <person name="Arnold G.J."/>
            <person name="Basu M.K."/>
            <person name="Bauer D.J."/>
            <person name="Caceres C.E."/>
            <person name="Carmel L."/>
            <person name="Casola C."/>
            <person name="Choi J.H."/>
            <person name="Detter J.C."/>
            <person name="Dong Q."/>
            <person name="Dusheyko S."/>
            <person name="Eads B.D."/>
            <person name="Frohlich T."/>
            <person name="Geiler-Samerotte K.A."/>
            <person name="Gerlach D."/>
            <person name="Hatcher P."/>
            <person name="Jogdeo S."/>
            <person name="Krijgsveld J."/>
            <person name="Kriventseva E.V."/>
            <person name="Kultz D."/>
            <person name="Laforsch C."/>
            <person name="Lindquist E."/>
            <person name="Lopez J."/>
            <person name="Manak J.R."/>
            <person name="Muller J."/>
            <person name="Pangilinan J."/>
            <person name="Patwardhan R.P."/>
            <person name="Pitluck S."/>
            <person name="Pritham E.J."/>
            <person name="Rechtsteiner A."/>
            <person name="Rho M."/>
            <person name="Rogozin I.B."/>
            <person name="Sakarya O."/>
            <person name="Salamov A."/>
            <person name="Schaack S."/>
            <person name="Shapiro H."/>
            <person name="Shiga Y."/>
            <person name="Skalitzky C."/>
            <person name="Smith Z."/>
            <person name="Souvorov A."/>
            <person name="Sung W."/>
            <person name="Tang Z."/>
            <person name="Tsuchiya D."/>
            <person name="Tu H."/>
            <person name="Vos H."/>
            <person name="Wang M."/>
            <person name="Wolf Y.I."/>
            <person name="Yamagata H."/>
            <person name="Yamada T."/>
            <person name="Ye Y."/>
            <person name="Shaw J.R."/>
            <person name="Andrews J."/>
            <person name="Crease T.J."/>
            <person name="Tang H."/>
            <person name="Lucas S.M."/>
            <person name="Robertson H.M."/>
            <person name="Bork P."/>
            <person name="Koonin E.V."/>
            <person name="Zdobnov E.M."/>
            <person name="Grigoriev I.V."/>
            <person name="Lynch M."/>
            <person name="Boore J.L."/>
        </authorList>
    </citation>
    <scope>NUCLEOTIDE SEQUENCE [LARGE SCALE GENOMIC DNA]</scope>
</reference>
<evidence type="ECO:0000313" key="5">
    <source>
        <dbReference type="EMBL" id="EFX71123.1"/>
    </source>
</evidence>
<organism evidence="5 6">
    <name type="scientific">Daphnia pulex</name>
    <name type="common">Water flea</name>
    <dbReference type="NCBI Taxonomy" id="6669"/>
    <lineage>
        <taxon>Eukaryota</taxon>
        <taxon>Metazoa</taxon>
        <taxon>Ecdysozoa</taxon>
        <taxon>Arthropoda</taxon>
        <taxon>Crustacea</taxon>
        <taxon>Branchiopoda</taxon>
        <taxon>Diplostraca</taxon>
        <taxon>Cladocera</taxon>
        <taxon>Anomopoda</taxon>
        <taxon>Daphniidae</taxon>
        <taxon>Daphnia</taxon>
    </lineage>
</organism>
<dbReference type="OrthoDB" id="6336985at2759"/>
<dbReference type="EMBL" id="GL732613">
    <property type="protein sequence ID" value="EFX71123.1"/>
    <property type="molecule type" value="Genomic_DNA"/>
</dbReference>
<dbReference type="SMART" id="SM00110">
    <property type="entry name" value="C1Q"/>
    <property type="match status" value="1"/>
</dbReference>
<name>E9HB09_DAPPU</name>
<dbReference type="InParanoid" id="E9HB09"/>
<evidence type="ECO:0000259" key="4">
    <source>
        <dbReference type="PROSITE" id="PS50871"/>
    </source>
</evidence>
<evidence type="ECO:0000256" key="2">
    <source>
        <dbReference type="ARBA" id="ARBA00022525"/>
    </source>
</evidence>